<protein>
    <submittedName>
        <fullName evidence="1">Uncharacterized protein</fullName>
    </submittedName>
</protein>
<keyword evidence="2" id="KW-1185">Reference proteome</keyword>
<organism evidence="1 2">
    <name type="scientific">Leptomonas pyrrhocoris</name>
    <name type="common">Firebug parasite</name>
    <dbReference type="NCBI Taxonomy" id="157538"/>
    <lineage>
        <taxon>Eukaryota</taxon>
        <taxon>Discoba</taxon>
        <taxon>Euglenozoa</taxon>
        <taxon>Kinetoplastea</taxon>
        <taxon>Metakinetoplastina</taxon>
        <taxon>Trypanosomatida</taxon>
        <taxon>Trypanosomatidae</taxon>
        <taxon>Leishmaniinae</taxon>
        <taxon>Leptomonas</taxon>
    </lineage>
</organism>
<dbReference type="EMBL" id="LGTL01000025">
    <property type="protein sequence ID" value="KPA75186.1"/>
    <property type="molecule type" value="Genomic_DNA"/>
</dbReference>
<comment type="caution">
    <text evidence="1">The sequence shown here is derived from an EMBL/GenBank/DDBJ whole genome shotgun (WGS) entry which is preliminary data.</text>
</comment>
<dbReference type="AlphaFoldDB" id="A0A0M9FSW5"/>
<reference evidence="1 2" key="1">
    <citation type="submission" date="2015-07" db="EMBL/GenBank/DDBJ databases">
        <title>High-quality genome of monoxenous trypanosomatid Leptomonas pyrrhocoris.</title>
        <authorList>
            <person name="Flegontov P."/>
            <person name="Butenko A."/>
            <person name="Firsov S."/>
            <person name="Vlcek C."/>
            <person name="Logacheva M.D."/>
            <person name="Field M."/>
            <person name="Filatov D."/>
            <person name="Flegontova O."/>
            <person name="Gerasimov E."/>
            <person name="Jackson A.P."/>
            <person name="Kelly S."/>
            <person name="Opperdoes F."/>
            <person name="O'Reilly A."/>
            <person name="Votypka J."/>
            <person name="Yurchenko V."/>
            <person name="Lukes J."/>
        </authorList>
    </citation>
    <scope>NUCLEOTIDE SEQUENCE [LARGE SCALE GENOMIC DNA]</scope>
    <source>
        <strain evidence="1">H10</strain>
    </source>
</reference>
<evidence type="ECO:0000313" key="2">
    <source>
        <dbReference type="Proteomes" id="UP000037923"/>
    </source>
</evidence>
<gene>
    <name evidence="1" type="ORF">ABB37_08505</name>
</gene>
<dbReference type="OrthoDB" id="265139at2759"/>
<dbReference type="PROSITE" id="PS51257">
    <property type="entry name" value="PROKAR_LIPOPROTEIN"/>
    <property type="match status" value="1"/>
</dbReference>
<dbReference type="VEuPathDB" id="TriTrypDB:LpyrH10_25_0030"/>
<dbReference type="RefSeq" id="XP_015653625.1">
    <property type="nucleotide sequence ID" value="XM_015807543.1"/>
</dbReference>
<evidence type="ECO:0000313" key="1">
    <source>
        <dbReference type="EMBL" id="KPA75186.1"/>
    </source>
</evidence>
<dbReference type="OMA" id="QNMGYLT"/>
<dbReference type="Proteomes" id="UP000037923">
    <property type="component" value="Unassembled WGS sequence"/>
</dbReference>
<sequence length="225" mass="24745">MSAADRVFISGTPLAQFVSAAYACSPGFKHIHYLYGLRQSAHELTDRQENAEKSEVVILGATAVDSMETPSGLMKLGFLTICEAPAHKLSYEDTQRAIQASSINPRGPNILFHFTKITSNDGIVRVLYTLYECRQSSVEPLRPLKLSIDNLVDSLQGFTKISNVFMHNTPSDSANRKLTAAPESVMGGLETDAFHDVETLAREKAVLVKRIVELTNELNTQSRSS</sequence>
<proteinExistence type="predicted"/>
<dbReference type="GeneID" id="26908789"/>
<accession>A0A0M9FSW5</accession>
<name>A0A0M9FSW5_LEPPY</name>